<evidence type="ECO:0000313" key="16">
    <source>
        <dbReference type="Proteomes" id="UP001056834"/>
    </source>
</evidence>
<keyword evidence="2 12" id="KW-0028">Amino-acid biosynthesis</keyword>
<evidence type="ECO:0000256" key="10">
    <source>
        <dbReference type="ARBA" id="ARBA00049080"/>
    </source>
</evidence>
<evidence type="ECO:0000256" key="2">
    <source>
        <dbReference type="ARBA" id="ARBA00022605"/>
    </source>
</evidence>
<evidence type="ECO:0000256" key="1">
    <source>
        <dbReference type="ARBA" id="ARBA00006642"/>
    </source>
</evidence>
<keyword evidence="7 12" id="KW-0457">Lysine biosynthesis</keyword>
<evidence type="ECO:0000313" key="15">
    <source>
        <dbReference type="EMBL" id="URJ25204.1"/>
    </source>
</evidence>
<evidence type="ECO:0000256" key="12">
    <source>
        <dbReference type="HAMAP-Rule" id="MF_00102"/>
    </source>
</evidence>
<sequence>MISINNSSPLLRIAVTGITGRMGKKIIEYFLIKKNKQLSKKIILGAAIVRKNSSICGIDIGTFNKINEFGVKITDNLELIKDDFDTLIDFTAPDISIQYLNFCVKNNKSIVIGTTGFKQQHKNIIRNASKTIGVMYSANFSIGIALILKILHKITKIIGNNADISIIETHHNKKRDIPSGTAIMMQDLIRDTLQSIQTNKSINYNLKKRMYPSKQKNIIYDIPIHSIRIGNVVGEHTVLFNILGERLEITHKADDRAIFAYGALCAAIWLGCNKKGLFEIHDIL</sequence>
<dbReference type="InterPro" id="IPR022663">
    <property type="entry name" value="DapB_C"/>
</dbReference>
<feature type="binding site" evidence="12">
    <location>
        <position position="51"/>
    </location>
    <ligand>
        <name>NADP(+)</name>
        <dbReference type="ChEBI" id="CHEBI:58349"/>
    </ligand>
</feature>
<feature type="domain" description="Dihydrodipicolinate reductase C-terminal" evidence="14">
    <location>
        <begin position="143"/>
        <end position="284"/>
    </location>
</feature>
<comment type="caution">
    <text evidence="12">Lacks conserved residue(s) required for the propagation of feature annotation.</text>
</comment>
<dbReference type="InterPro" id="IPR036291">
    <property type="entry name" value="NAD(P)-bd_dom_sf"/>
</dbReference>
<evidence type="ECO:0000259" key="14">
    <source>
        <dbReference type="Pfam" id="PF05173"/>
    </source>
</evidence>
<keyword evidence="5 12" id="KW-0560">Oxidoreductase</keyword>
<accession>A0ABY4SZD9</accession>
<feature type="binding site" evidence="12">
    <location>
        <begin position="137"/>
        <end position="140"/>
    </location>
    <ligand>
        <name>NAD(+)</name>
        <dbReference type="ChEBI" id="CHEBI:57540"/>
    </ligand>
</feature>
<keyword evidence="4 12" id="KW-0220">Diaminopimelate biosynthesis</keyword>
<comment type="catalytic activity">
    <reaction evidence="10 12">
        <text>(S)-2,3,4,5-tetrahydrodipicolinate + NADP(+) + H2O = (2S,4S)-4-hydroxy-2,3,4,5-tetrahydrodipicolinate + NADPH + H(+)</text>
        <dbReference type="Rhea" id="RHEA:35331"/>
        <dbReference type="ChEBI" id="CHEBI:15377"/>
        <dbReference type="ChEBI" id="CHEBI:15378"/>
        <dbReference type="ChEBI" id="CHEBI:16845"/>
        <dbReference type="ChEBI" id="CHEBI:57783"/>
        <dbReference type="ChEBI" id="CHEBI:58349"/>
        <dbReference type="ChEBI" id="CHEBI:67139"/>
        <dbReference type="EC" id="1.17.1.8"/>
    </reaction>
</comment>
<evidence type="ECO:0000256" key="7">
    <source>
        <dbReference type="ARBA" id="ARBA00023154"/>
    </source>
</evidence>
<evidence type="ECO:0000256" key="5">
    <source>
        <dbReference type="ARBA" id="ARBA00023002"/>
    </source>
</evidence>
<comment type="subunit">
    <text evidence="12">Homotetramer.</text>
</comment>
<dbReference type="Pfam" id="PF05173">
    <property type="entry name" value="DapB_C"/>
    <property type="match status" value="1"/>
</dbReference>
<dbReference type="PANTHER" id="PTHR20836:SF0">
    <property type="entry name" value="4-HYDROXY-TETRAHYDRODIPICOLINATE REDUCTASE 1, CHLOROPLASTIC-RELATED"/>
    <property type="match status" value="1"/>
</dbReference>
<reference evidence="15" key="1">
    <citation type="submission" date="2022-05" db="EMBL/GenBank/DDBJ databases">
        <title>Impact of host demography and evolutionary history on endosymbiont molecular evolution: a test in carpenter ants (Genus Camponotus) and their Blochmannia endosymbionts.</title>
        <authorList>
            <person name="Manthey J.D."/>
            <person name="Giron J.C."/>
            <person name="Hruska J.P."/>
        </authorList>
    </citation>
    <scope>NUCLEOTIDE SEQUENCE</scope>
    <source>
        <strain evidence="15">C-006</strain>
    </source>
</reference>
<dbReference type="Gene3D" id="3.30.360.10">
    <property type="entry name" value="Dihydrodipicolinate Reductase, domain 2"/>
    <property type="match status" value="1"/>
</dbReference>
<comment type="similarity">
    <text evidence="1 12">Belongs to the DapB family.</text>
</comment>
<evidence type="ECO:0000256" key="11">
    <source>
        <dbReference type="ARBA" id="ARBA00049396"/>
    </source>
</evidence>
<dbReference type="Gene3D" id="3.40.50.720">
    <property type="entry name" value="NAD(P)-binding Rossmann-like Domain"/>
    <property type="match status" value="1"/>
</dbReference>
<evidence type="ECO:0000256" key="6">
    <source>
        <dbReference type="ARBA" id="ARBA00023027"/>
    </source>
</evidence>
<feature type="binding site" evidence="12">
    <location>
        <begin position="17"/>
        <end position="22"/>
    </location>
    <ligand>
        <name>NAD(+)</name>
        <dbReference type="ChEBI" id="CHEBI:57540"/>
    </ligand>
</feature>
<feature type="binding site" evidence="12">
    <location>
        <begin position="180"/>
        <end position="181"/>
    </location>
    <ligand>
        <name>(S)-2,3,4,5-tetrahydrodipicolinate</name>
        <dbReference type="ChEBI" id="CHEBI:16845"/>
    </ligand>
</feature>
<feature type="binding site" evidence="12">
    <location>
        <position position="171"/>
    </location>
    <ligand>
        <name>(S)-2,3,4,5-tetrahydrodipicolinate</name>
        <dbReference type="ChEBI" id="CHEBI:16845"/>
    </ligand>
</feature>
<evidence type="ECO:0000256" key="9">
    <source>
        <dbReference type="ARBA" id="ARBA00038983"/>
    </source>
</evidence>
<comment type="caution">
    <text evidence="12">Was originally thought to be a dihydrodipicolinate reductase (DHDPR), catalyzing the conversion of dihydrodipicolinate to tetrahydrodipicolinate. However, it was shown in E.coli that the substrate of the enzymatic reaction is not dihydrodipicolinate (DHDP) but in fact (2S,4S)-4-hydroxy-2,3,4,5-tetrahydrodipicolinic acid (HTPA), the product released by the DapA-catalyzed reaction.</text>
</comment>
<evidence type="ECO:0000256" key="3">
    <source>
        <dbReference type="ARBA" id="ARBA00022857"/>
    </source>
</evidence>
<dbReference type="Proteomes" id="UP001056834">
    <property type="component" value="Chromosome"/>
</dbReference>
<evidence type="ECO:0000259" key="13">
    <source>
        <dbReference type="Pfam" id="PF01113"/>
    </source>
</evidence>
<evidence type="ECO:0000256" key="4">
    <source>
        <dbReference type="ARBA" id="ARBA00022915"/>
    </source>
</evidence>
<gene>
    <name evidence="12 15" type="primary">dapB</name>
    <name evidence="15" type="ORF">M9405_00505</name>
</gene>
<dbReference type="SUPFAM" id="SSF51735">
    <property type="entry name" value="NAD(P)-binding Rossmann-fold domains"/>
    <property type="match status" value="1"/>
</dbReference>
<protein>
    <recommendedName>
        <fullName evidence="9 12">4-hydroxy-tetrahydrodipicolinate reductase</fullName>
        <shortName evidence="12">HTPA reductase</shortName>
        <ecNumber evidence="9 12">1.17.1.8</ecNumber>
    </recommendedName>
</protein>
<keyword evidence="3 12" id="KW-0521">NADP</keyword>
<dbReference type="RefSeq" id="WP_250223335.1">
    <property type="nucleotide sequence ID" value="NZ_CP097762.1"/>
</dbReference>
<dbReference type="HAMAP" id="MF_00102">
    <property type="entry name" value="DapB"/>
    <property type="match status" value="1"/>
</dbReference>
<dbReference type="Pfam" id="PF01113">
    <property type="entry name" value="DapB_N"/>
    <property type="match status" value="1"/>
</dbReference>
<comment type="catalytic activity">
    <reaction evidence="11 12">
        <text>(S)-2,3,4,5-tetrahydrodipicolinate + NAD(+) + H2O = (2S,4S)-4-hydroxy-2,3,4,5-tetrahydrodipicolinate + NADH + H(+)</text>
        <dbReference type="Rhea" id="RHEA:35323"/>
        <dbReference type="ChEBI" id="CHEBI:15377"/>
        <dbReference type="ChEBI" id="CHEBI:15378"/>
        <dbReference type="ChEBI" id="CHEBI:16845"/>
        <dbReference type="ChEBI" id="CHEBI:57540"/>
        <dbReference type="ChEBI" id="CHEBI:57945"/>
        <dbReference type="ChEBI" id="CHEBI:67139"/>
        <dbReference type="EC" id="1.17.1.8"/>
    </reaction>
</comment>
<dbReference type="EMBL" id="CP097762">
    <property type="protein sequence ID" value="URJ25204.1"/>
    <property type="molecule type" value="Genomic_DNA"/>
</dbReference>
<proteinExistence type="inferred from homology"/>
<name>A0ABY4SZD9_9ENTR</name>
<evidence type="ECO:0000256" key="8">
    <source>
        <dbReference type="ARBA" id="ARBA00037922"/>
    </source>
</evidence>
<dbReference type="InterPro" id="IPR023940">
    <property type="entry name" value="DHDPR_bac"/>
</dbReference>
<comment type="subcellular location">
    <subcellularLocation>
        <location evidence="12">Cytoplasm</location>
    </subcellularLocation>
</comment>
<dbReference type="SUPFAM" id="SSF55347">
    <property type="entry name" value="Glyceraldehyde-3-phosphate dehydrogenase-like, C-terminal domain"/>
    <property type="match status" value="1"/>
</dbReference>
<dbReference type="PIRSF" id="PIRSF000161">
    <property type="entry name" value="DHPR"/>
    <property type="match status" value="1"/>
</dbReference>
<dbReference type="EC" id="1.17.1.8" evidence="9 12"/>
<comment type="function">
    <text evidence="12">Catalyzes the conversion of 4-hydroxy-tetrahydrodipicolinate (HTPA) to tetrahydrodipicolinate.</text>
</comment>
<dbReference type="InterPro" id="IPR000846">
    <property type="entry name" value="DapB_N"/>
</dbReference>
<feature type="domain" description="Dihydrodipicolinate reductase N-terminal" evidence="13">
    <location>
        <begin position="12"/>
        <end position="140"/>
    </location>
</feature>
<dbReference type="NCBIfam" id="TIGR00036">
    <property type="entry name" value="dapB"/>
    <property type="match status" value="1"/>
</dbReference>
<comment type="pathway">
    <text evidence="8 12">Amino-acid biosynthesis; L-lysine biosynthesis via DAP pathway; (S)-tetrahydrodipicolinate from L-aspartate: step 4/4.</text>
</comment>
<dbReference type="PANTHER" id="PTHR20836">
    <property type="entry name" value="DIHYDRODIPICOLINATE REDUCTASE"/>
    <property type="match status" value="1"/>
</dbReference>
<dbReference type="CDD" id="cd02274">
    <property type="entry name" value="DHDPR_N"/>
    <property type="match status" value="1"/>
</dbReference>
<keyword evidence="12" id="KW-0963">Cytoplasm</keyword>
<feature type="active site" description="Proton donor/acceptor" evidence="12">
    <location>
        <position position="170"/>
    </location>
</feature>
<organism evidence="15 16">
    <name type="scientific">Candidatus Blochmannia ocreatus</name>
    <name type="common">nom. nud.</name>
    <dbReference type="NCBI Taxonomy" id="251538"/>
    <lineage>
        <taxon>Bacteria</taxon>
        <taxon>Pseudomonadati</taxon>
        <taxon>Pseudomonadota</taxon>
        <taxon>Gammaproteobacteria</taxon>
        <taxon>Enterobacterales</taxon>
        <taxon>Enterobacteriaceae</taxon>
        <taxon>ant endosymbionts</taxon>
        <taxon>Candidatus Blochmanniella</taxon>
    </lineage>
</organism>
<feature type="active site" description="Proton donor" evidence="12">
    <location>
        <position position="174"/>
    </location>
</feature>
<feature type="binding site" evidence="12">
    <location>
        <begin position="113"/>
        <end position="115"/>
    </location>
    <ligand>
        <name>NAD(+)</name>
        <dbReference type="ChEBI" id="CHEBI:57540"/>
    </ligand>
</feature>
<keyword evidence="16" id="KW-1185">Reference proteome</keyword>
<keyword evidence="6 12" id="KW-0520">NAD</keyword>
<dbReference type="GO" id="GO:0008839">
    <property type="term" value="F:4-hydroxy-tetrahydrodipicolinate reductase"/>
    <property type="evidence" value="ECO:0007669"/>
    <property type="project" value="UniProtKB-EC"/>
</dbReference>